<proteinExistence type="predicted"/>
<sequence length="19" mass="1780">MMHCKDGVGSAIAGSSGAT</sequence>
<reference evidence="1" key="2">
    <citation type="journal article" date="2015" name="Data Brief">
        <title>Shoot transcriptome of the giant reed, Arundo donax.</title>
        <authorList>
            <person name="Barrero R.A."/>
            <person name="Guerrero F.D."/>
            <person name="Moolhuijzen P."/>
            <person name="Goolsby J.A."/>
            <person name="Tidwell J."/>
            <person name="Bellgard S.E."/>
            <person name="Bellgard M.I."/>
        </authorList>
    </citation>
    <scope>NUCLEOTIDE SEQUENCE</scope>
    <source>
        <tissue evidence="1">Shoot tissue taken approximately 20 cm above the soil surface</tissue>
    </source>
</reference>
<evidence type="ECO:0000313" key="1">
    <source>
        <dbReference type="EMBL" id="JAE23848.1"/>
    </source>
</evidence>
<dbReference type="EMBL" id="GBRH01174048">
    <property type="protein sequence ID" value="JAE23848.1"/>
    <property type="molecule type" value="Transcribed_RNA"/>
</dbReference>
<accession>A0A0A9GTG1</accession>
<reference evidence="1" key="1">
    <citation type="submission" date="2014-09" db="EMBL/GenBank/DDBJ databases">
        <authorList>
            <person name="Magalhaes I.L.F."/>
            <person name="Oliveira U."/>
            <person name="Santos F.R."/>
            <person name="Vidigal T.H.D.A."/>
            <person name="Brescovit A.D."/>
            <person name="Santos A.J."/>
        </authorList>
    </citation>
    <scope>NUCLEOTIDE SEQUENCE</scope>
    <source>
        <tissue evidence="1">Shoot tissue taken approximately 20 cm above the soil surface</tissue>
    </source>
</reference>
<name>A0A0A9GTG1_ARUDO</name>
<organism evidence="1">
    <name type="scientific">Arundo donax</name>
    <name type="common">Giant reed</name>
    <name type="synonym">Donax arundinaceus</name>
    <dbReference type="NCBI Taxonomy" id="35708"/>
    <lineage>
        <taxon>Eukaryota</taxon>
        <taxon>Viridiplantae</taxon>
        <taxon>Streptophyta</taxon>
        <taxon>Embryophyta</taxon>
        <taxon>Tracheophyta</taxon>
        <taxon>Spermatophyta</taxon>
        <taxon>Magnoliopsida</taxon>
        <taxon>Liliopsida</taxon>
        <taxon>Poales</taxon>
        <taxon>Poaceae</taxon>
        <taxon>PACMAD clade</taxon>
        <taxon>Arundinoideae</taxon>
        <taxon>Arundineae</taxon>
        <taxon>Arundo</taxon>
    </lineage>
</organism>
<protein>
    <submittedName>
        <fullName evidence="1">Uncharacterized protein</fullName>
    </submittedName>
</protein>
<dbReference type="AlphaFoldDB" id="A0A0A9GTG1"/>